<evidence type="ECO:0000313" key="2">
    <source>
        <dbReference type="EMBL" id="QJA62491.1"/>
    </source>
</evidence>
<dbReference type="InterPro" id="IPR055259">
    <property type="entry name" value="YkvP/CgeB_Glyco_trans-like"/>
</dbReference>
<reference evidence="2" key="1">
    <citation type="submission" date="2020-03" db="EMBL/GenBank/DDBJ databases">
        <title>The deep terrestrial virosphere.</title>
        <authorList>
            <person name="Holmfeldt K."/>
            <person name="Nilsson E."/>
            <person name="Simone D."/>
            <person name="Lopez-Fernandez M."/>
            <person name="Wu X."/>
            <person name="de Brujin I."/>
            <person name="Lundin D."/>
            <person name="Andersson A."/>
            <person name="Bertilsson S."/>
            <person name="Dopson M."/>
        </authorList>
    </citation>
    <scope>NUCLEOTIDE SEQUENCE</scope>
    <source>
        <strain evidence="2">MM415B00778</strain>
    </source>
</reference>
<sequence>MRILYLVNSDRGDYRKLSRRLFFNIYRRISIYCRIYTYGPGEHTVNGNTVSPLKYDEKIEFDDLVKEFKPDIVVALKYPLTYRWMKSHRTSSIPFILIEGDYFATPLRWYEDNKFDLIIQRGYVHNEYTSIPNVWLPLSADEKDFCIDPYSNYLDNRKQKVVFIGNVSNFLYYKIRRNILGKLENNDLFENLGVVGFEDYPNKLMSYIAGLSCSGSSLHAPIGKTFEIMASGTALLTQWFHGWKVLFGNKKCYFTYKDDLSNLEDMVRYILNNMDEVKEVTSNAVSVINAKHLNMHRVLELYNIFKAIVSGKEIPRIWGR</sequence>
<feature type="domain" description="Spore protein YkvP/CgeB glycosyl transferase-like" evidence="1">
    <location>
        <begin position="175"/>
        <end position="301"/>
    </location>
</feature>
<protein>
    <submittedName>
        <fullName evidence="2">Putative glycosyltransferase</fullName>
    </submittedName>
</protein>
<dbReference type="SUPFAM" id="SSF53756">
    <property type="entry name" value="UDP-Glycosyltransferase/glycogen phosphorylase"/>
    <property type="match status" value="1"/>
</dbReference>
<evidence type="ECO:0000259" key="1">
    <source>
        <dbReference type="Pfam" id="PF13524"/>
    </source>
</evidence>
<dbReference type="EMBL" id="MT141472">
    <property type="protein sequence ID" value="QJA62491.1"/>
    <property type="molecule type" value="Genomic_DNA"/>
</dbReference>
<dbReference type="AlphaFoldDB" id="A0A6M3J047"/>
<keyword evidence="2" id="KW-0808">Transferase</keyword>
<dbReference type="Pfam" id="PF13524">
    <property type="entry name" value="Glyco_trans_1_2"/>
    <property type="match status" value="1"/>
</dbReference>
<proteinExistence type="predicted"/>
<name>A0A6M3J047_9ZZZZ</name>
<accession>A0A6M3J047</accession>
<dbReference type="GO" id="GO:0016740">
    <property type="term" value="F:transferase activity"/>
    <property type="evidence" value="ECO:0007669"/>
    <property type="project" value="UniProtKB-KW"/>
</dbReference>
<organism evidence="2">
    <name type="scientific">viral metagenome</name>
    <dbReference type="NCBI Taxonomy" id="1070528"/>
    <lineage>
        <taxon>unclassified sequences</taxon>
        <taxon>metagenomes</taxon>
        <taxon>organismal metagenomes</taxon>
    </lineage>
</organism>
<gene>
    <name evidence="2" type="ORF">MM415B00778_0025</name>
</gene>